<feature type="non-terminal residue" evidence="1">
    <location>
        <position position="371"/>
    </location>
</feature>
<comment type="caution">
    <text evidence="1">The sequence shown here is derived from an EMBL/GenBank/DDBJ whole genome shotgun (WGS) entry which is preliminary data.</text>
</comment>
<evidence type="ECO:0000313" key="1">
    <source>
        <dbReference type="EMBL" id="KAK3071460.1"/>
    </source>
</evidence>
<accession>A0ACC3DGK3</accession>
<organism evidence="1 2">
    <name type="scientific">Coniosporium uncinatum</name>
    <dbReference type="NCBI Taxonomy" id="93489"/>
    <lineage>
        <taxon>Eukaryota</taxon>
        <taxon>Fungi</taxon>
        <taxon>Dikarya</taxon>
        <taxon>Ascomycota</taxon>
        <taxon>Pezizomycotina</taxon>
        <taxon>Dothideomycetes</taxon>
        <taxon>Dothideomycetes incertae sedis</taxon>
        <taxon>Coniosporium</taxon>
    </lineage>
</organism>
<dbReference type="EMBL" id="JAWDJW010004840">
    <property type="protein sequence ID" value="KAK3071460.1"/>
    <property type="molecule type" value="Genomic_DNA"/>
</dbReference>
<sequence>MHYEWITMFSPNKKINPDGRTGHLSGDTSRLPEAQPQHDYHSRPLAGELDVRPKLIKRIATPYEVSQLMEKEGSEAKAKRLCQHKANERGLKMEILEAELQMDLHKLTFYYYADAYVNFNDLVTDLFKIYKTRIWMSAVNPASFANKASIGQHRPAIAPGAVQHASPSALGFAAAPSTSFGSNGFGQSTITRQHHTYADEARARGRHGNGQGFSQNNAGSLQNQEVREALARVDATEPALQGFEQPQQVQSSYHALNAYAHDPQTGAWAPHVPPPTYNSQQASGPPAFAAGNPAYGLSDHNAASYGYTHPHPAYASPYAGFGGAPAGYIAHGGFSGASQAYAAGSAHWGAMNAHNAPSFTGFHANAPTFTP</sequence>
<dbReference type="Proteomes" id="UP001186974">
    <property type="component" value="Unassembled WGS sequence"/>
</dbReference>
<evidence type="ECO:0000313" key="2">
    <source>
        <dbReference type="Proteomes" id="UP001186974"/>
    </source>
</evidence>
<keyword evidence="2" id="KW-1185">Reference proteome</keyword>
<reference evidence="1" key="1">
    <citation type="submission" date="2024-09" db="EMBL/GenBank/DDBJ databases">
        <title>Black Yeasts Isolated from many extreme environments.</title>
        <authorList>
            <person name="Coleine C."/>
            <person name="Stajich J.E."/>
            <person name="Selbmann L."/>
        </authorList>
    </citation>
    <scope>NUCLEOTIDE SEQUENCE</scope>
    <source>
        <strain evidence="1">CCFEE 5737</strain>
    </source>
</reference>
<name>A0ACC3DGK3_9PEZI</name>
<protein>
    <submittedName>
        <fullName evidence="1">Uncharacterized protein</fullName>
    </submittedName>
</protein>
<proteinExistence type="predicted"/>
<gene>
    <name evidence="1" type="ORF">LTS18_014858</name>
</gene>